<sequence>MGLSPDDVFLNHLPDPRNQSRGPTAATALALRHLQNPQYLENSLLMPSSGAMQNPILPTSYPATEIYQNFDPTMFSSSEPPMLAAVTNEQQSALLSQPSIAQPYLENMNFQQNSLMGNQMDPRDYVPQHQRTRSAPFPIPQGYTSGHHEQAQTAPSSDSISPQRRESDGSDLSATADFTRRLSIHDTGYYKHPSNVQSRFGIILDAIEEAGFKTVDEMATEYYTTALPESSQLYATQWRSRKNHLQSFLEALRLSTTTWPTDQSVGYRHEILQSAQNILSEELRKSNNGGGLWSRRSPPAGAPGKTPINHLDPDFLVQKFKDLLLHQDTIHVLNSQISHMQTELPGTWSFLSDLVQRADIPQPLGSRLVSAFIFLLSSLD</sequence>
<feature type="region of interest" description="Disordered" evidence="1">
    <location>
        <begin position="115"/>
        <end position="174"/>
    </location>
</feature>
<proteinExistence type="predicted"/>
<dbReference type="EMBL" id="MU006093">
    <property type="protein sequence ID" value="KAF2840036.1"/>
    <property type="molecule type" value="Genomic_DNA"/>
</dbReference>
<organism evidence="2 3">
    <name type="scientific">Patellaria atrata CBS 101060</name>
    <dbReference type="NCBI Taxonomy" id="1346257"/>
    <lineage>
        <taxon>Eukaryota</taxon>
        <taxon>Fungi</taxon>
        <taxon>Dikarya</taxon>
        <taxon>Ascomycota</taxon>
        <taxon>Pezizomycotina</taxon>
        <taxon>Dothideomycetes</taxon>
        <taxon>Dothideomycetes incertae sedis</taxon>
        <taxon>Patellariales</taxon>
        <taxon>Patellariaceae</taxon>
        <taxon>Patellaria</taxon>
    </lineage>
</organism>
<feature type="compositionally biased region" description="Polar residues" evidence="1">
    <location>
        <begin position="151"/>
        <end position="162"/>
    </location>
</feature>
<feature type="region of interest" description="Disordered" evidence="1">
    <location>
        <begin position="288"/>
        <end position="307"/>
    </location>
</feature>
<name>A0A9P4SCB1_9PEZI</name>
<reference evidence="2" key="1">
    <citation type="journal article" date="2020" name="Stud. Mycol.">
        <title>101 Dothideomycetes genomes: a test case for predicting lifestyles and emergence of pathogens.</title>
        <authorList>
            <person name="Haridas S."/>
            <person name="Albert R."/>
            <person name="Binder M."/>
            <person name="Bloem J."/>
            <person name="Labutti K."/>
            <person name="Salamov A."/>
            <person name="Andreopoulos B."/>
            <person name="Baker S."/>
            <person name="Barry K."/>
            <person name="Bills G."/>
            <person name="Bluhm B."/>
            <person name="Cannon C."/>
            <person name="Castanera R."/>
            <person name="Culley D."/>
            <person name="Daum C."/>
            <person name="Ezra D."/>
            <person name="Gonzalez J."/>
            <person name="Henrissat B."/>
            <person name="Kuo A."/>
            <person name="Liang C."/>
            <person name="Lipzen A."/>
            <person name="Lutzoni F."/>
            <person name="Magnuson J."/>
            <person name="Mondo S."/>
            <person name="Nolan M."/>
            <person name="Ohm R."/>
            <person name="Pangilinan J."/>
            <person name="Park H.-J."/>
            <person name="Ramirez L."/>
            <person name="Alfaro M."/>
            <person name="Sun H."/>
            <person name="Tritt A."/>
            <person name="Yoshinaga Y."/>
            <person name="Zwiers L.-H."/>
            <person name="Turgeon B."/>
            <person name="Goodwin S."/>
            <person name="Spatafora J."/>
            <person name="Crous P."/>
            <person name="Grigoriev I."/>
        </authorList>
    </citation>
    <scope>NUCLEOTIDE SEQUENCE</scope>
    <source>
        <strain evidence="2">CBS 101060</strain>
    </source>
</reference>
<gene>
    <name evidence="2" type="ORF">M501DRAFT_1002316</name>
</gene>
<evidence type="ECO:0000256" key="1">
    <source>
        <dbReference type="SAM" id="MobiDB-lite"/>
    </source>
</evidence>
<dbReference type="OrthoDB" id="194358at2759"/>
<protein>
    <submittedName>
        <fullName evidence="2">Uncharacterized protein</fullName>
    </submittedName>
</protein>
<evidence type="ECO:0000313" key="2">
    <source>
        <dbReference type="EMBL" id="KAF2840036.1"/>
    </source>
</evidence>
<feature type="region of interest" description="Disordered" evidence="1">
    <location>
        <begin position="1"/>
        <end position="23"/>
    </location>
</feature>
<keyword evidence="3" id="KW-1185">Reference proteome</keyword>
<dbReference type="AlphaFoldDB" id="A0A9P4SCB1"/>
<evidence type="ECO:0000313" key="3">
    <source>
        <dbReference type="Proteomes" id="UP000799429"/>
    </source>
</evidence>
<dbReference type="Proteomes" id="UP000799429">
    <property type="component" value="Unassembled WGS sequence"/>
</dbReference>
<accession>A0A9P4SCB1</accession>
<comment type="caution">
    <text evidence="2">The sequence shown here is derived from an EMBL/GenBank/DDBJ whole genome shotgun (WGS) entry which is preliminary data.</text>
</comment>